<dbReference type="Proteomes" id="UP000234327">
    <property type="component" value="Unassembled WGS sequence"/>
</dbReference>
<dbReference type="RefSeq" id="WP_219618751.1">
    <property type="nucleotide sequence ID" value="NZ_FXYZ01000079.1"/>
</dbReference>
<dbReference type="EMBL" id="FXYZ01000079">
    <property type="protein sequence ID" value="SMY04006.1"/>
    <property type="molecule type" value="Genomic_DNA"/>
</dbReference>
<accession>A0A2H1KW51</accession>
<organism evidence="1 2">
    <name type="scientific">Brevibacterium aurantiacum</name>
    <dbReference type="NCBI Taxonomy" id="273384"/>
    <lineage>
        <taxon>Bacteria</taxon>
        <taxon>Bacillati</taxon>
        <taxon>Actinomycetota</taxon>
        <taxon>Actinomycetes</taxon>
        <taxon>Micrococcales</taxon>
        <taxon>Brevibacteriaceae</taxon>
        <taxon>Brevibacterium</taxon>
    </lineage>
</organism>
<reference evidence="1 2" key="1">
    <citation type="submission" date="2017-03" db="EMBL/GenBank/DDBJ databases">
        <authorList>
            <person name="Afonso C.L."/>
            <person name="Miller P.J."/>
            <person name="Scott M.A."/>
            <person name="Spackman E."/>
            <person name="Goraichik I."/>
            <person name="Dimitrov K.M."/>
            <person name="Suarez D.L."/>
            <person name="Swayne D.E."/>
        </authorList>
    </citation>
    <scope>NUCLEOTIDE SEQUENCE [LARGE SCALE GENOMIC DNA]</scope>
    <source>
        <strain evidence="2">6(3)</strain>
    </source>
</reference>
<protein>
    <submittedName>
        <fullName evidence="1">Uncharacterized protein</fullName>
    </submittedName>
</protein>
<gene>
    <name evidence="1" type="ORF">BAURA63_03851</name>
</gene>
<dbReference type="AlphaFoldDB" id="A0A2H1KW51"/>
<sequence length="64" mass="7031">QSNRYLPQVRSYSVGAAGASHESMKFRENFGPAGRMSAIMSIGYTPLTFEISAGRMLSNGLRFQ</sequence>
<proteinExistence type="predicted"/>
<evidence type="ECO:0000313" key="1">
    <source>
        <dbReference type="EMBL" id="SMY04006.1"/>
    </source>
</evidence>
<evidence type="ECO:0000313" key="2">
    <source>
        <dbReference type="Proteomes" id="UP000234327"/>
    </source>
</evidence>
<name>A0A2H1KW51_BREAU</name>
<feature type="non-terminal residue" evidence="1">
    <location>
        <position position="1"/>
    </location>
</feature>